<dbReference type="AlphaFoldDB" id="A0A9X3ARV4"/>
<name>A0A9X3ARV4_9GAMM</name>
<accession>A0A9X3ARV4</accession>
<proteinExistence type="predicted"/>
<organism evidence="1 2">
    <name type="scientific">Shewanella septentrionalis</name>
    <dbReference type="NCBI Taxonomy" id="2952223"/>
    <lineage>
        <taxon>Bacteria</taxon>
        <taxon>Pseudomonadati</taxon>
        <taxon>Pseudomonadota</taxon>
        <taxon>Gammaproteobacteria</taxon>
        <taxon>Alteromonadales</taxon>
        <taxon>Shewanellaceae</taxon>
        <taxon>Shewanella</taxon>
    </lineage>
</organism>
<dbReference type="Proteomes" id="UP001155604">
    <property type="component" value="Unassembled WGS sequence"/>
</dbReference>
<dbReference type="RefSeq" id="WP_261271598.1">
    <property type="nucleotide sequence ID" value="NZ_JAMTCC010000002.1"/>
</dbReference>
<evidence type="ECO:0000313" key="2">
    <source>
        <dbReference type="Proteomes" id="UP001155604"/>
    </source>
</evidence>
<keyword evidence="2" id="KW-1185">Reference proteome</keyword>
<evidence type="ECO:0000313" key="1">
    <source>
        <dbReference type="EMBL" id="MCT7944087.1"/>
    </source>
</evidence>
<gene>
    <name evidence="1" type="ORF">NE536_01715</name>
</gene>
<protein>
    <submittedName>
        <fullName evidence="1">Uncharacterized protein</fullName>
    </submittedName>
</protein>
<sequence length="835" mass="90429">MTISRADLKVFKPEQLGSSDDAGGQRTKLAVESGKLNELFRAISDIDHSQSAVDIVKCYPALDTPDTSILLDGHIFISQRPTDELVSLLIAESETLSDADRMTDMVEILESSVRAGQLIRNRLIGLLAGQDTFPRPYLQSIYQFNGREFYENITLVQGQTIVISVEYPGAEDALYPRFEHFCQIQQTVTGGTGGLVNFKPAIPFDTPNYDVTINGKTGCTHLRYTSQNDGIKYHGATKLTAATNSAVLAVESTSVELLPKVKTISISAGNALEGVEDSQGGVVGGVSNIQSMVYKTVSLPSVTGQSTYIFELPDLLISDWFNDNGIQNVKYSGAWAQNAILSVIGTTVTVIFSGYTPPVGYSIGASYISDDKYDVYYSNLTFPSNRLMVKDKLFGEITFVNTTYGKSNINMRTTSPALDITAIPLIESNNNIVGYIDATTGIVTKNLDFRGDFTYTYDCLLVETVPGEVTPPGDLTVEFILKSDSPILDTFYLTVSTTSDTLLSASANSTGVVTGAGVSGTIVNGAVSLTFTQRVYLSTLRYDISETVTLSPPPELYGLNPLRIKNGGLVNAFTAWTNIAIQHTEVQLVTSPTPAQTYNARENTRFVDITDADGKSLWTLTDTHYTWVKSTGVVTINSDFAGFTAPFILTDIMGETALVVEVNPTSLVLASPLSTTYPVGSNVSSIQNLGDLQARIGTVRDMTAWSNNWDLDGTPATANMNTVDFPIEVRNDTAVNEDWVLIFTGPTSFRCVGRRLGQIATGDTLNDFAPVNPLTLLPYFIIRSGAFGGGWNAGEAVRFRSYAASKPAMLLRTVRSGHSQITTDRAVLAFRGNES</sequence>
<dbReference type="EMBL" id="JAMTCC010000002">
    <property type="protein sequence ID" value="MCT7944087.1"/>
    <property type="molecule type" value="Genomic_DNA"/>
</dbReference>
<reference evidence="1" key="1">
    <citation type="journal article" date="2023" name="Int. J. Syst. Evol. Microbiol.">
        <title>&lt;i&gt;Shewanella septentrionalis&lt;/i&gt; sp. nov. and &lt;i&gt;Shewanella holmiensis&lt;/i&gt; sp. nov., isolated from Baltic Sea water and sediments.</title>
        <authorList>
            <person name="Martin-Rodriguez A.J."/>
            <person name="Thorell K."/>
            <person name="Joffre E."/>
            <person name="Jensie-Markopoulos S."/>
            <person name="Moore E.R.B."/>
            <person name="Sjoling A."/>
        </authorList>
    </citation>
    <scope>NUCLEOTIDE SEQUENCE</scope>
    <source>
        <strain evidence="1">SP1W3</strain>
    </source>
</reference>
<comment type="caution">
    <text evidence="1">The sequence shown here is derived from an EMBL/GenBank/DDBJ whole genome shotgun (WGS) entry which is preliminary data.</text>
</comment>